<dbReference type="InterPro" id="IPR050121">
    <property type="entry name" value="Cytochrome_P450_monoxygenase"/>
</dbReference>
<dbReference type="PRINTS" id="PR00385">
    <property type="entry name" value="P450"/>
</dbReference>
<dbReference type="InterPro" id="IPR036396">
    <property type="entry name" value="Cyt_P450_sf"/>
</dbReference>
<keyword evidence="7" id="KW-0503">Monooxygenase</keyword>
<dbReference type="OrthoDB" id="3934656at2759"/>
<dbReference type="GO" id="GO:0004497">
    <property type="term" value="F:monooxygenase activity"/>
    <property type="evidence" value="ECO:0007669"/>
    <property type="project" value="UniProtKB-KW"/>
</dbReference>
<evidence type="ECO:0000256" key="1">
    <source>
        <dbReference type="ARBA" id="ARBA00001971"/>
    </source>
</evidence>
<dbReference type="InterPro" id="IPR002401">
    <property type="entry name" value="Cyt_P450_E_grp-I"/>
</dbReference>
<dbReference type="AlphaFoldDB" id="A0A8H4UN01"/>
<evidence type="ECO:0000256" key="4">
    <source>
        <dbReference type="ARBA" id="ARBA00022723"/>
    </source>
</evidence>
<reference evidence="8" key="1">
    <citation type="journal article" date="2020" name="BMC Genomics">
        <title>Correction to: Identification and distribution of gene clusters required for synthesis of sphingolipid metabolism inhibitors in diverse species of the filamentous fungus Fusarium.</title>
        <authorList>
            <person name="Kim H.S."/>
            <person name="Lohmar J.M."/>
            <person name="Busman M."/>
            <person name="Brown D.W."/>
            <person name="Naumann T.A."/>
            <person name="Divon H.H."/>
            <person name="Lysoe E."/>
            <person name="Uhlig S."/>
            <person name="Proctor R.H."/>
        </authorList>
    </citation>
    <scope>NUCLEOTIDE SEQUENCE</scope>
    <source>
        <strain evidence="8">NRRL 22465</strain>
    </source>
</reference>
<dbReference type="SUPFAM" id="SSF48264">
    <property type="entry name" value="Cytochrome P450"/>
    <property type="match status" value="1"/>
</dbReference>
<protein>
    <recommendedName>
        <fullName evidence="10">Pisatin demethylase</fullName>
    </recommendedName>
</protein>
<dbReference type="PRINTS" id="PR00463">
    <property type="entry name" value="EP450I"/>
</dbReference>
<dbReference type="Pfam" id="PF00067">
    <property type="entry name" value="p450"/>
    <property type="match status" value="1"/>
</dbReference>
<dbReference type="GO" id="GO:0005506">
    <property type="term" value="F:iron ion binding"/>
    <property type="evidence" value="ECO:0007669"/>
    <property type="project" value="InterPro"/>
</dbReference>
<evidence type="ECO:0000256" key="6">
    <source>
        <dbReference type="PIRSR" id="PIRSR602401-1"/>
    </source>
</evidence>
<keyword evidence="5 6" id="KW-0408">Iron</keyword>
<keyword evidence="7" id="KW-0560">Oxidoreductase</keyword>
<comment type="similarity">
    <text evidence="2 7">Belongs to the cytochrome P450 family.</text>
</comment>
<accession>A0A8H4UN01</accession>
<dbReference type="EMBL" id="JABEYC010000279">
    <property type="protein sequence ID" value="KAF4979782.1"/>
    <property type="molecule type" value="Genomic_DNA"/>
</dbReference>
<dbReference type="InterPro" id="IPR017972">
    <property type="entry name" value="Cyt_P450_CS"/>
</dbReference>
<evidence type="ECO:0000256" key="5">
    <source>
        <dbReference type="ARBA" id="ARBA00023004"/>
    </source>
</evidence>
<comment type="caution">
    <text evidence="8">The sequence shown here is derived from an EMBL/GenBank/DDBJ whole genome shotgun (WGS) entry which is preliminary data.</text>
</comment>
<dbReference type="Proteomes" id="UP000635477">
    <property type="component" value="Unassembled WGS sequence"/>
</dbReference>
<sequence length="518" mass="58560">MIEHVIPHSFGSALSWLLACIALRLLYNRYGNGLNNVPGPWLASLTDLWRLYIVLGRRAQDVHIELHKKYGPVVRLGPRAVSIADPAAIKIIYSPSAGFPKSSFYPVQQALARGKKLETMFNTANERYHAKLRRAVSNAYAMSTLVTFEPFVDSTSTEFLKQLKSRFADRPGSEGICDFGAWLQYYAFDVIGELTFSKRLGFVERGCDIDNIIQDLEGFLNYVSWIGQIPFLDNLFIKNPFKIWMAKNGLLKSSAPVAEFARKHLDERQEEEESGVTKTKRRDFLNRFKEARAKDPDFITEQLVLALTVANMFAGSDTTGITMRAVFYFLLRDPPKMQKLIDELTEESKAGRFSRDDGLVQWEEVRNLPYLSAVINESLRCHPAVGLTLERIVPPKGVAVAGQFLPGGTIAGCSAWVIHQDVGVFGSDAAKFRPERWIEASPEQQQKMNSCLFSFGAGARTCVGKNISLLELYKIVPTILRTFELELVNPETPWKVFNAWFVRQTGFNVRLKEREKII</sequence>
<evidence type="ECO:0000313" key="9">
    <source>
        <dbReference type="Proteomes" id="UP000635477"/>
    </source>
</evidence>
<feature type="binding site" description="axial binding residue" evidence="6">
    <location>
        <position position="462"/>
    </location>
    <ligand>
        <name>heme</name>
        <dbReference type="ChEBI" id="CHEBI:30413"/>
    </ligand>
    <ligandPart>
        <name>Fe</name>
        <dbReference type="ChEBI" id="CHEBI:18248"/>
    </ligandPart>
</feature>
<name>A0A8H4UN01_9HYPO</name>
<evidence type="ECO:0008006" key="10">
    <source>
        <dbReference type="Google" id="ProtNLM"/>
    </source>
</evidence>
<reference evidence="8" key="2">
    <citation type="submission" date="2020-05" db="EMBL/GenBank/DDBJ databases">
        <authorList>
            <person name="Kim H.-S."/>
            <person name="Proctor R.H."/>
            <person name="Brown D.W."/>
        </authorList>
    </citation>
    <scope>NUCLEOTIDE SEQUENCE</scope>
    <source>
        <strain evidence="8">NRRL 22465</strain>
    </source>
</reference>
<proteinExistence type="inferred from homology"/>
<dbReference type="Gene3D" id="1.10.630.10">
    <property type="entry name" value="Cytochrome P450"/>
    <property type="match status" value="1"/>
</dbReference>
<evidence type="ECO:0000256" key="2">
    <source>
        <dbReference type="ARBA" id="ARBA00010617"/>
    </source>
</evidence>
<dbReference type="CDD" id="cd11060">
    <property type="entry name" value="CYP57A1-like"/>
    <property type="match status" value="1"/>
</dbReference>
<keyword evidence="4 6" id="KW-0479">Metal-binding</keyword>
<keyword evidence="3 6" id="KW-0349">Heme</keyword>
<organism evidence="8 9">
    <name type="scientific">Fusarium zealandicum</name>
    <dbReference type="NCBI Taxonomy" id="1053134"/>
    <lineage>
        <taxon>Eukaryota</taxon>
        <taxon>Fungi</taxon>
        <taxon>Dikarya</taxon>
        <taxon>Ascomycota</taxon>
        <taxon>Pezizomycotina</taxon>
        <taxon>Sordariomycetes</taxon>
        <taxon>Hypocreomycetidae</taxon>
        <taxon>Hypocreales</taxon>
        <taxon>Nectriaceae</taxon>
        <taxon>Fusarium</taxon>
        <taxon>Fusarium staphyleae species complex</taxon>
    </lineage>
</organism>
<dbReference type="FunFam" id="1.10.630.10:FF:000050">
    <property type="entry name" value="Cytochrome P450 monooxygenase"/>
    <property type="match status" value="1"/>
</dbReference>
<dbReference type="PANTHER" id="PTHR24305:SF232">
    <property type="entry name" value="P450, PUTATIVE (EUROFUNG)-RELATED"/>
    <property type="match status" value="1"/>
</dbReference>
<dbReference type="InterPro" id="IPR001128">
    <property type="entry name" value="Cyt_P450"/>
</dbReference>
<dbReference type="PROSITE" id="PS00086">
    <property type="entry name" value="CYTOCHROME_P450"/>
    <property type="match status" value="1"/>
</dbReference>
<dbReference type="GO" id="GO:0020037">
    <property type="term" value="F:heme binding"/>
    <property type="evidence" value="ECO:0007669"/>
    <property type="project" value="InterPro"/>
</dbReference>
<dbReference type="PANTHER" id="PTHR24305">
    <property type="entry name" value="CYTOCHROME P450"/>
    <property type="match status" value="1"/>
</dbReference>
<evidence type="ECO:0000256" key="7">
    <source>
        <dbReference type="RuleBase" id="RU000461"/>
    </source>
</evidence>
<evidence type="ECO:0000256" key="3">
    <source>
        <dbReference type="ARBA" id="ARBA00022617"/>
    </source>
</evidence>
<evidence type="ECO:0000313" key="8">
    <source>
        <dbReference type="EMBL" id="KAF4979782.1"/>
    </source>
</evidence>
<keyword evidence="9" id="KW-1185">Reference proteome</keyword>
<comment type="cofactor">
    <cofactor evidence="1 6">
        <name>heme</name>
        <dbReference type="ChEBI" id="CHEBI:30413"/>
    </cofactor>
</comment>
<dbReference type="GO" id="GO:0016705">
    <property type="term" value="F:oxidoreductase activity, acting on paired donors, with incorporation or reduction of molecular oxygen"/>
    <property type="evidence" value="ECO:0007669"/>
    <property type="project" value="InterPro"/>
</dbReference>
<gene>
    <name evidence="8" type="ORF">FZEAL_4086</name>
</gene>